<dbReference type="Proteomes" id="UP001210865">
    <property type="component" value="Chromosome"/>
</dbReference>
<keyword evidence="2" id="KW-1185">Reference proteome</keyword>
<accession>A0ABY7NID7</accession>
<proteinExistence type="predicted"/>
<evidence type="ECO:0000313" key="2">
    <source>
        <dbReference type="Proteomes" id="UP001210865"/>
    </source>
</evidence>
<name>A0ABY7NID7_9SPHN</name>
<organism evidence="1 2">
    <name type="scientific">Sphingomonas abietis</name>
    <dbReference type="NCBI Taxonomy" id="3012344"/>
    <lineage>
        <taxon>Bacteria</taxon>
        <taxon>Pseudomonadati</taxon>
        <taxon>Pseudomonadota</taxon>
        <taxon>Alphaproteobacteria</taxon>
        <taxon>Sphingomonadales</taxon>
        <taxon>Sphingomonadaceae</taxon>
        <taxon>Sphingomonas</taxon>
    </lineage>
</organism>
<sequence>MLADLAGIEIMPGRTYGVWPHPPPNVPDGFPASISLVFLAATVPPVNIKNNKFLKAA</sequence>
<gene>
    <name evidence="1" type="ORF">PBT88_13905</name>
</gene>
<reference evidence="1 2" key="1">
    <citation type="submission" date="2022-12" db="EMBL/GenBank/DDBJ databases">
        <title>Sphingomonas abieness sp. nov., an endophytic bacterium isolated from Abies koreana.</title>
        <authorList>
            <person name="Jiang L."/>
            <person name="Lee J."/>
        </authorList>
    </citation>
    <scope>NUCLEOTIDE SEQUENCE [LARGE SCALE GENOMIC DNA]</scope>
    <source>
        <strain evidence="2">PAMB 00755</strain>
    </source>
</reference>
<evidence type="ECO:0000313" key="1">
    <source>
        <dbReference type="EMBL" id="WBO21279.1"/>
    </source>
</evidence>
<dbReference type="EMBL" id="CP115174">
    <property type="protein sequence ID" value="WBO21279.1"/>
    <property type="molecule type" value="Genomic_DNA"/>
</dbReference>
<dbReference type="RefSeq" id="WP_270075928.1">
    <property type="nucleotide sequence ID" value="NZ_CP115174.1"/>
</dbReference>
<protein>
    <submittedName>
        <fullName evidence="1">Uncharacterized protein</fullName>
    </submittedName>
</protein>